<organism evidence="1 2">
    <name type="scientific">Pyxidicoccus parkwayensis</name>
    <dbReference type="NCBI Taxonomy" id="2813578"/>
    <lineage>
        <taxon>Bacteria</taxon>
        <taxon>Pseudomonadati</taxon>
        <taxon>Myxococcota</taxon>
        <taxon>Myxococcia</taxon>
        <taxon>Myxococcales</taxon>
        <taxon>Cystobacterineae</taxon>
        <taxon>Myxococcaceae</taxon>
        <taxon>Pyxidicoccus</taxon>
    </lineage>
</organism>
<sequence length="178" mass="19223">MPNPVTQVQTVQAINAALAQMVPPGMPIVDLNTNALSNANWSCNSFGPLVLEQICLITGTNPDNLQTATYARGSPNLPVGFANNTFVNISMSGDPSTLNHNFNILVSGGTTYLIQAFIDHPVNIVRRFPNATFIARWHDLSNNINWQAAYTTLFGVAPNVVVPNPPVATWLASQHVTQ</sequence>
<protein>
    <submittedName>
        <fullName evidence="1">Uncharacterized protein</fullName>
    </submittedName>
</protein>
<dbReference type="RefSeq" id="WP_206721369.1">
    <property type="nucleotide sequence ID" value="NZ_CP071090.1"/>
</dbReference>
<dbReference type="Proteomes" id="UP000662747">
    <property type="component" value="Chromosome"/>
</dbReference>
<evidence type="ECO:0000313" key="1">
    <source>
        <dbReference type="EMBL" id="QSQ19787.1"/>
    </source>
</evidence>
<dbReference type="EMBL" id="CP071090">
    <property type="protein sequence ID" value="QSQ19787.1"/>
    <property type="molecule type" value="Genomic_DNA"/>
</dbReference>
<name>A0ABX7NLP8_9BACT</name>
<accession>A0ABX7NLP8</accession>
<proteinExistence type="predicted"/>
<evidence type="ECO:0000313" key="2">
    <source>
        <dbReference type="Proteomes" id="UP000662747"/>
    </source>
</evidence>
<keyword evidence="2" id="KW-1185">Reference proteome</keyword>
<reference evidence="1 2" key="1">
    <citation type="submission" date="2021-02" db="EMBL/GenBank/DDBJ databases">
        <title>De Novo genome assembly of isolated myxobacteria.</title>
        <authorList>
            <person name="Stevens D.C."/>
        </authorList>
    </citation>
    <scope>NUCLEOTIDE SEQUENCE [LARGE SCALE GENOMIC DNA]</scope>
    <source>
        <strain evidence="2">SCPEA02</strain>
    </source>
</reference>
<gene>
    <name evidence="1" type="ORF">JY651_31445</name>
</gene>